<proteinExistence type="predicted"/>
<accession>A0ACD0P801</accession>
<name>A0ACD0P801_9BASI</name>
<sequence>MRPAPTASTLAPLKALQSKVFGTIHNPDQLRIGSKVLKQRLVGPSMLTYYPPTIDLASLTKTVPAVGKLVHFREVQRLKDVERKKMLGKGPPKKGEGRRAAMKSKKK</sequence>
<keyword evidence="2" id="KW-1185">Reference proteome</keyword>
<reference evidence="1 2" key="1">
    <citation type="journal article" date="2018" name="Mol. Biol. Evol.">
        <title>Broad Genomic Sampling Reveals a Smut Pathogenic Ancestry of the Fungal Clade Ustilaginomycotina.</title>
        <authorList>
            <person name="Kijpornyongpan T."/>
            <person name="Mondo S.J."/>
            <person name="Barry K."/>
            <person name="Sandor L."/>
            <person name="Lee J."/>
            <person name="Lipzen A."/>
            <person name="Pangilinan J."/>
            <person name="LaButti K."/>
            <person name="Hainaut M."/>
            <person name="Henrissat B."/>
            <person name="Grigoriev I.V."/>
            <person name="Spatafora J.W."/>
            <person name="Aime M.C."/>
        </authorList>
    </citation>
    <scope>NUCLEOTIDE SEQUENCE [LARGE SCALE GENOMIC DNA]</scope>
    <source>
        <strain evidence="1 2">SA 807</strain>
    </source>
</reference>
<evidence type="ECO:0000313" key="1">
    <source>
        <dbReference type="EMBL" id="PWN54091.1"/>
    </source>
</evidence>
<evidence type="ECO:0000313" key="2">
    <source>
        <dbReference type="Proteomes" id="UP000245626"/>
    </source>
</evidence>
<protein>
    <submittedName>
        <fullName evidence="1">Uncharacterized protein</fullName>
    </submittedName>
</protein>
<gene>
    <name evidence="1" type="ORF">IE53DRAFT_372677</name>
</gene>
<dbReference type="EMBL" id="KZ819696">
    <property type="protein sequence ID" value="PWN54091.1"/>
    <property type="molecule type" value="Genomic_DNA"/>
</dbReference>
<dbReference type="Proteomes" id="UP000245626">
    <property type="component" value="Unassembled WGS sequence"/>
</dbReference>
<organism evidence="1 2">
    <name type="scientific">Violaceomyces palustris</name>
    <dbReference type="NCBI Taxonomy" id="1673888"/>
    <lineage>
        <taxon>Eukaryota</taxon>
        <taxon>Fungi</taxon>
        <taxon>Dikarya</taxon>
        <taxon>Basidiomycota</taxon>
        <taxon>Ustilaginomycotina</taxon>
        <taxon>Ustilaginomycetes</taxon>
        <taxon>Violaceomycetales</taxon>
        <taxon>Violaceomycetaceae</taxon>
        <taxon>Violaceomyces</taxon>
    </lineage>
</organism>